<feature type="region of interest" description="Disordered" evidence="1">
    <location>
        <begin position="104"/>
        <end position="123"/>
    </location>
</feature>
<dbReference type="AlphaFoldDB" id="A0AAV9XR08"/>
<organism evidence="2 3">
    <name type="scientific">Orbilia ellipsospora</name>
    <dbReference type="NCBI Taxonomy" id="2528407"/>
    <lineage>
        <taxon>Eukaryota</taxon>
        <taxon>Fungi</taxon>
        <taxon>Dikarya</taxon>
        <taxon>Ascomycota</taxon>
        <taxon>Pezizomycotina</taxon>
        <taxon>Orbiliomycetes</taxon>
        <taxon>Orbiliales</taxon>
        <taxon>Orbiliaceae</taxon>
        <taxon>Orbilia</taxon>
    </lineage>
</organism>
<name>A0AAV9XR08_9PEZI</name>
<keyword evidence="3" id="KW-1185">Reference proteome</keyword>
<evidence type="ECO:0000256" key="1">
    <source>
        <dbReference type="SAM" id="MobiDB-lite"/>
    </source>
</evidence>
<dbReference type="EMBL" id="JAVHJO010000001">
    <property type="protein sequence ID" value="KAK6543936.1"/>
    <property type="molecule type" value="Genomic_DNA"/>
</dbReference>
<proteinExistence type="predicted"/>
<reference evidence="2 3" key="1">
    <citation type="submission" date="2019-10" db="EMBL/GenBank/DDBJ databases">
        <authorList>
            <person name="Palmer J.M."/>
        </authorList>
    </citation>
    <scope>NUCLEOTIDE SEQUENCE [LARGE SCALE GENOMIC DNA]</scope>
    <source>
        <strain evidence="2 3">TWF694</strain>
    </source>
</reference>
<feature type="region of interest" description="Disordered" evidence="1">
    <location>
        <begin position="68"/>
        <end position="96"/>
    </location>
</feature>
<accession>A0AAV9XR08</accession>
<feature type="compositionally biased region" description="Basic and acidic residues" evidence="1">
    <location>
        <begin position="104"/>
        <end position="116"/>
    </location>
</feature>
<evidence type="ECO:0000313" key="2">
    <source>
        <dbReference type="EMBL" id="KAK6543936.1"/>
    </source>
</evidence>
<gene>
    <name evidence="2" type="ORF">TWF694_000654</name>
</gene>
<comment type="caution">
    <text evidence="2">The sequence shown here is derived from an EMBL/GenBank/DDBJ whole genome shotgun (WGS) entry which is preliminary data.</text>
</comment>
<dbReference type="Proteomes" id="UP001365542">
    <property type="component" value="Unassembled WGS sequence"/>
</dbReference>
<protein>
    <submittedName>
        <fullName evidence="2">Uncharacterized protein</fullName>
    </submittedName>
</protein>
<sequence>MRQLSPSIRRVYCMTRTATVLPRTTILPATSSYRNRYYSATTEHARPKIHDTAGQFEGDPAQVEKHNRAFGQRGENQSTNPQPRIHNAAGVFEGEERDVMEHNRAFSERGEGKPVGRMDSGGAMEQVRGGVFALEERDVMDHNREVSERRA</sequence>
<evidence type="ECO:0000313" key="3">
    <source>
        <dbReference type="Proteomes" id="UP001365542"/>
    </source>
</evidence>